<feature type="compositionally biased region" description="Low complexity" evidence="7">
    <location>
        <begin position="1063"/>
        <end position="1080"/>
    </location>
</feature>
<proteinExistence type="inferred from homology"/>
<keyword evidence="4 6" id="KW-0862">Zinc</keyword>
<keyword evidence="5" id="KW-0963">Cytoplasm</keyword>
<feature type="compositionally biased region" description="Polar residues" evidence="7">
    <location>
        <begin position="908"/>
        <end position="924"/>
    </location>
</feature>
<dbReference type="GO" id="GO:0008898">
    <property type="term" value="F:S-adenosylmethionine-homocysteine S-methyltransferase activity"/>
    <property type="evidence" value="ECO:0007669"/>
    <property type="project" value="TreeGrafter"/>
</dbReference>
<dbReference type="NCBIfam" id="TIGR00197">
    <property type="entry name" value="yjeF_nterm"/>
    <property type="match status" value="1"/>
</dbReference>
<evidence type="ECO:0000256" key="7">
    <source>
        <dbReference type="SAM" id="MobiDB-lite"/>
    </source>
</evidence>
<keyword evidence="11" id="KW-1185">Reference proteome</keyword>
<dbReference type="GO" id="GO:0033528">
    <property type="term" value="P:S-methylmethionine cycle"/>
    <property type="evidence" value="ECO:0007669"/>
    <property type="project" value="TreeGrafter"/>
</dbReference>
<dbReference type="GO" id="GO:0009086">
    <property type="term" value="P:methionine biosynthetic process"/>
    <property type="evidence" value="ECO:0007669"/>
    <property type="project" value="TreeGrafter"/>
</dbReference>
<dbReference type="PROSITE" id="PS50970">
    <property type="entry name" value="HCY"/>
    <property type="match status" value="1"/>
</dbReference>
<comment type="catalytic activity">
    <reaction evidence="5">
        <text>(6R)-NADHX = (6S)-NADHX</text>
        <dbReference type="Rhea" id="RHEA:32215"/>
        <dbReference type="ChEBI" id="CHEBI:64074"/>
        <dbReference type="ChEBI" id="CHEBI:64075"/>
        <dbReference type="EC" id="5.1.99.6"/>
    </reaction>
</comment>
<gene>
    <name evidence="10" type="ORF">E3P99_01569</name>
</gene>
<dbReference type="EC" id="5.1.99.6" evidence="5"/>
<feature type="binding site" evidence="6">
    <location>
        <position position="311"/>
    </location>
    <ligand>
        <name>Zn(2+)</name>
        <dbReference type="ChEBI" id="CHEBI:29105"/>
    </ligand>
</feature>
<feature type="binding site" evidence="6">
    <location>
        <position position="395"/>
    </location>
    <ligand>
        <name>Zn(2+)</name>
        <dbReference type="ChEBI" id="CHEBI:29105"/>
    </ligand>
</feature>
<name>A0A4T0FQD6_9BASI</name>
<evidence type="ECO:0000256" key="6">
    <source>
        <dbReference type="PROSITE-ProRule" id="PRU00333"/>
    </source>
</evidence>
<comment type="catalytic activity">
    <reaction evidence="5">
        <text>(6R)-NADPHX = (6S)-NADPHX</text>
        <dbReference type="Rhea" id="RHEA:32227"/>
        <dbReference type="ChEBI" id="CHEBI:64076"/>
        <dbReference type="ChEBI" id="CHEBI:64077"/>
        <dbReference type="EC" id="5.1.99.6"/>
    </reaction>
</comment>
<comment type="caution">
    <text evidence="10">The sequence shown here is derived from an EMBL/GenBank/DDBJ whole genome shotgun (WGS) entry which is preliminary data.</text>
</comment>
<feature type="region of interest" description="Disordered" evidence="7">
    <location>
        <begin position="764"/>
        <end position="847"/>
    </location>
</feature>
<keyword evidence="5" id="KW-0413">Isomerase</keyword>
<keyword evidence="3 5" id="KW-0479">Metal-binding</keyword>
<comment type="cofactor">
    <cofactor evidence="6">
        <name>Zn(2+)</name>
        <dbReference type="ChEBI" id="CHEBI:29105"/>
    </cofactor>
</comment>
<feature type="region of interest" description="Disordered" evidence="7">
    <location>
        <begin position="1612"/>
        <end position="1632"/>
    </location>
</feature>
<feature type="region of interest" description="Disordered" evidence="7">
    <location>
        <begin position="1282"/>
        <end position="1311"/>
    </location>
</feature>
<feature type="binding site" evidence="5">
    <location>
        <position position="574"/>
    </location>
    <ligand>
        <name>K(+)</name>
        <dbReference type="ChEBI" id="CHEBI:29103"/>
    </ligand>
</feature>
<dbReference type="Pfam" id="PF03853">
    <property type="entry name" value="YjeF_N"/>
    <property type="match status" value="1"/>
</dbReference>
<keyword evidence="5" id="KW-0630">Potassium</keyword>
<feature type="region of interest" description="Disordered" evidence="7">
    <location>
        <begin position="1119"/>
        <end position="1182"/>
    </location>
</feature>
<feature type="compositionally biased region" description="Low complexity" evidence="7">
    <location>
        <begin position="830"/>
        <end position="843"/>
    </location>
</feature>
<feature type="binding site" evidence="5">
    <location>
        <position position="571"/>
    </location>
    <ligand>
        <name>(6S)-NADPHX</name>
        <dbReference type="ChEBI" id="CHEBI:64076"/>
    </ligand>
</feature>
<comment type="function">
    <text evidence="5">Catalyzes the epimerization of the S- and R-forms of NAD(P)HX, a damaged form of NAD(P)H that is a result of enzymatic or heat-dependent hydration. This is a prerequisite for the S-specific NAD(P)H-hydrate dehydratase to allow the repair of both epimers of NAD(P)HX.</text>
</comment>
<dbReference type="OrthoDB" id="10064708at2759"/>
<feature type="binding site" evidence="5">
    <location>
        <position position="538"/>
    </location>
    <ligand>
        <name>K(+)</name>
        <dbReference type="ChEBI" id="CHEBI:29103"/>
    </ligand>
</feature>
<dbReference type="InterPro" id="IPR036652">
    <property type="entry name" value="YjeF_N_dom_sf"/>
</dbReference>
<keyword evidence="5" id="KW-0520">NAD</keyword>
<dbReference type="GO" id="GO:0005739">
    <property type="term" value="C:mitochondrion"/>
    <property type="evidence" value="ECO:0007669"/>
    <property type="project" value="UniProtKB-SubCell"/>
</dbReference>
<feature type="binding site" evidence="5">
    <location>
        <begin position="474"/>
        <end position="478"/>
    </location>
    <ligand>
        <name>(6S)-NADPHX</name>
        <dbReference type="ChEBI" id="CHEBI:64076"/>
    </ligand>
</feature>
<dbReference type="PANTHER" id="PTHR46015">
    <property type="entry name" value="ZGC:172121"/>
    <property type="match status" value="1"/>
</dbReference>
<feature type="compositionally biased region" description="Basic and acidic residues" evidence="7">
    <location>
        <begin position="1035"/>
        <end position="1047"/>
    </location>
</feature>
<comment type="subcellular location">
    <subcellularLocation>
        <location evidence="5">Cytoplasm</location>
    </subcellularLocation>
    <subcellularLocation>
        <location evidence="5">Mitochondrion</location>
    </subcellularLocation>
</comment>
<feature type="region of interest" description="Disordered" evidence="7">
    <location>
        <begin position="1382"/>
        <end position="1404"/>
    </location>
</feature>
<evidence type="ECO:0000313" key="11">
    <source>
        <dbReference type="Proteomes" id="UP000310189"/>
    </source>
</evidence>
<keyword evidence="5" id="KW-0547">Nucleotide-binding</keyword>
<dbReference type="GO" id="GO:0052856">
    <property type="term" value="F:NAD(P)HX epimerase activity"/>
    <property type="evidence" value="ECO:0007669"/>
    <property type="project" value="UniProtKB-UniRule"/>
</dbReference>
<dbReference type="PROSITE" id="PS51385">
    <property type="entry name" value="YJEF_N"/>
    <property type="match status" value="1"/>
</dbReference>
<comment type="similarity">
    <text evidence="5">Belongs to the NnrE/AIBP family.</text>
</comment>
<feature type="compositionally biased region" description="Basic and acidic residues" evidence="7">
    <location>
        <begin position="993"/>
        <end position="1007"/>
    </location>
</feature>
<feature type="compositionally biased region" description="Basic and acidic residues" evidence="7">
    <location>
        <begin position="1222"/>
        <end position="1236"/>
    </location>
</feature>
<comment type="caution">
    <text evidence="5">Lacks conserved residue(s) required for the propagation of feature annotation.</text>
</comment>
<dbReference type="InterPro" id="IPR004443">
    <property type="entry name" value="YjeF_N_dom"/>
</dbReference>
<feature type="compositionally biased region" description="Basic and acidic residues" evidence="7">
    <location>
        <begin position="1139"/>
        <end position="1151"/>
    </location>
</feature>
<feature type="binding site" evidence="6">
    <location>
        <position position="396"/>
    </location>
    <ligand>
        <name>Zn(2+)</name>
        <dbReference type="ChEBI" id="CHEBI:29105"/>
    </ligand>
</feature>
<evidence type="ECO:0000259" key="8">
    <source>
        <dbReference type="PROSITE" id="PS50970"/>
    </source>
</evidence>
<evidence type="ECO:0000256" key="4">
    <source>
        <dbReference type="ARBA" id="ARBA00022833"/>
    </source>
</evidence>
<feature type="compositionally biased region" description="Basic and acidic residues" evidence="7">
    <location>
        <begin position="1382"/>
        <end position="1394"/>
    </location>
</feature>
<dbReference type="InterPro" id="IPR051486">
    <property type="entry name" value="Hcy_S-methyltransferase"/>
</dbReference>
<feature type="compositionally biased region" description="Polar residues" evidence="7">
    <location>
        <begin position="1050"/>
        <end position="1062"/>
    </location>
</feature>
<dbReference type="Gene3D" id="3.40.50.10260">
    <property type="entry name" value="YjeF N-terminal domain"/>
    <property type="match status" value="1"/>
</dbReference>
<keyword evidence="2 6" id="KW-0808">Transferase</keyword>
<sequence length="1917" mass="211238">MLAILYAAAVPAHFPRSKPRASKPCASPRYLIDDGMAYLVPPSPKPKEPRKSNDANARTNRCTHLNHHFPVPSLEMPTIDFLDGGTATALETHGLSLDTSLWSAAAVLDAPDAIRHVHTSFLNANSLIIESCTYQITPHSFGSTENAADAVHAAIDIARKAIASAAGSASHAQLALSLGPYAVAQADGSEYTGVYHSLPSDTTFIDNLKYFHLTRLRMVRDTVDILLFETIPLLSEVRAVRQAVREWRQERENEHTTYTRNTPPLYISLVFPDGTLPGSKLASEKTDTMDDVVDAVFNGSGAQVSAIGINCTKPKYLEGLVSELVESMHRAHITHGPKLMLYPDGGRNFNTESRTWEDSEADATESTWAKTVVDAAAIVMEDTASPFSGVIVGGCCMTSAEHIKCLHEAKTTTTAMKYLSQVEAQELDKELMGDGGYRLEQLMELAGLACAQTVQSVYPSHTHKKVLVAAGPGNQGGDGLVAARHLSLFGYKPVLFYPKPSKNEFLQQLEKQLEHFQVEKVKEDGFSSALESSDVVLDAIFGFSFKGDPRAPFDEPIRALKETKKPIVSVDIPSAWDVEKGNVDGKSFTPAALVSLSAPKLGVRAFTGIHYLGGRFIPQYVADKFNLYHQRHCKFAVISLIHDFYSLLPNIHLVMALDDALFDDAQSSTRHQLEELLSKAEQMSIPADSPKPRPKYRDLRVSLKDLDNSLYDPDPLVFPNSTLQSHQSHLPALSISGLPGFINETAAEDAREDTSEAGTIFSDSVANSNSTQSPNSNAQTNRPATPPIQPEIATDTDETPLKASLKALSRPPSQRPSPVPFKERPERRSSSPPTSTHSQDTSPILAHVSTPFRSRMKWSRMNASNTSNSTTPMASRSGGLGVGAGVGVDADADAAHTHTNTHPQPHTSLSAPPTLNALPSTTPKVSPPRRRSYAHEYANTADTDLDTVESSSSTTPSLPHVASVDNSPVKAPPPRPRWSFGGSLSRKGSRASMRSERSRRGDEHVEEANEVAEPQAQQQPEEHIQPAQHIQQTQRFRDIEAPIKGETEETTAPHSSQQDTTHSSPASRSSFKSSFKAANSTGSKSVSFVNGLGVHDDDDLLSDSEDFINNAHDALVQLEDADEKGVVEVEQGAQQSTRGTRDTQDTQDTHTHISPSNSFDRFLRSRGKTDDDDGFGNSTHLSAGDLAREGVNYSLMKTPQAPGFYPMTPAHIPRNRQSTPIKGEDGEGRDEEHNAENDDNEFDVTKLDNRLDLSTARMSLLKTPQAPGFYPMTPADKYKAKAASPISSNDSYEVVDEEKAQTQTQTQTEDKKQDASLFVALSDIEQALRSTAADVEKRKRERAPPAHNKLLDVFRSDRSADGLAKKAHTRTTDALAAYNDYMQRDKPGNNDRLSRRNTRHALNSTHNTWTSARYNTASILILLAQIIAGYLILQHLYNTLFNSFLTNYFDPLNPDIHPSEYADSSSHTFTYRGAFKSLHDLANWMAEPLMRKRTYVTCRCFRCGPRGKILRPSTWYNHRKRDALDATLGKWSSQFQAEALQRNVYDETTKENQIVASTSQKPAVPPTVPRLVDANVVQKQRQLADLDMGMDNKAVAQTSEAAKHMDRNAISPKAPYYQTPQTAKAPPLMVSKRQRRREADEITAANQRKAMHESIAAAINPPQPPMALAPSPFHQAQPPAIAPAPIPPVPPSPALVYTRSSTPPEETPRRASLSRIYEVLGPLKEGYAPVIVSENESIPYPPNANHLNPIQHEAAIAKEVIRRHGLAADILPAWPRWSVLKLRTPFIQTVIHSLSSRDTPSQRSRFIRFENLHEDRKIGYAEVVWFSEFTYDDGTSSSNNINNNNNNTHRTPDSRDLLNCYCRVYGAIEIFKGFVKVSRTDAFVSFPVNWIRGLVDLYPVLDAGGNPALNHFWIERE</sequence>
<evidence type="ECO:0000256" key="1">
    <source>
        <dbReference type="ARBA" id="ARBA00022603"/>
    </source>
</evidence>
<keyword evidence="1 6" id="KW-0489">Methyltransferase</keyword>
<dbReference type="GO" id="GO:0000166">
    <property type="term" value="F:nucleotide binding"/>
    <property type="evidence" value="ECO:0007669"/>
    <property type="project" value="UniProtKB-KW"/>
</dbReference>
<feature type="binding site" evidence="5">
    <location>
        <begin position="542"/>
        <end position="548"/>
    </location>
    <ligand>
        <name>(6S)-NADPHX</name>
        <dbReference type="ChEBI" id="CHEBI:64076"/>
    </ligand>
</feature>
<dbReference type="Pfam" id="PF02574">
    <property type="entry name" value="S-methyl_trans"/>
    <property type="match status" value="1"/>
</dbReference>
<feature type="region of interest" description="Disordered" evidence="7">
    <location>
        <begin position="1202"/>
        <end position="1243"/>
    </location>
</feature>
<protein>
    <recommendedName>
        <fullName evidence="5">NAD(P)H-hydrate epimerase</fullName>
        <ecNumber evidence="5">5.1.99.6</ecNumber>
    </recommendedName>
    <alternativeName>
        <fullName evidence="5">NAD(P)HX epimerase</fullName>
    </alternativeName>
</protein>
<dbReference type="HAMAP" id="MF_01966">
    <property type="entry name" value="NADHX_epimerase"/>
    <property type="match status" value="1"/>
</dbReference>
<dbReference type="SUPFAM" id="SSF64153">
    <property type="entry name" value="YjeF N-terminal domain-like"/>
    <property type="match status" value="1"/>
</dbReference>
<evidence type="ECO:0000256" key="3">
    <source>
        <dbReference type="ARBA" id="ARBA00022723"/>
    </source>
</evidence>
<feature type="compositionally biased region" description="Polar residues" evidence="7">
    <location>
        <begin position="764"/>
        <end position="783"/>
    </location>
</feature>
<dbReference type="Proteomes" id="UP000310189">
    <property type="component" value="Unassembled WGS sequence"/>
</dbReference>
<dbReference type="EMBL" id="SPNW01000019">
    <property type="protein sequence ID" value="TIA90440.1"/>
    <property type="molecule type" value="Genomic_DNA"/>
</dbReference>
<organism evidence="10 11">
    <name type="scientific">Wallemia hederae</name>
    <dbReference type="NCBI Taxonomy" id="1540922"/>
    <lineage>
        <taxon>Eukaryota</taxon>
        <taxon>Fungi</taxon>
        <taxon>Dikarya</taxon>
        <taxon>Basidiomycota</taxon>
        <taxon>Wallemiomycotina</taxon>
        <taxon>Wallemiomycetes</taxon>
        <taxon>Wallemiales</taxon>
        <taxon>Wallemiaceae</taxon>
        <taxon>Wallemia</taxon>
    </lineage>
</organism>
<dbReference type="GO" id="GO:0032259">
    <property type="term" value="P:methylation"/>
    <property type="evidence" value="ECO:0007669"/>
    <property type="project" value="UniProtKB-KW"/>
</dbReference>
<dbReference type="PANTHER" id="PTHR46015:SF1">
    <property type="entry name" value="HOMOCYSTEINE S-METHYLTRANSFERASE-LIKE ISOFORM 1"/>
    <property type="match status" value="1"/>
</dbReference>
<comment type="cofactor">
    <cofactor evidence="5">
        <name>K(+)</name>
        <dbReference type="ChEBI" id="CHEBI:29103"/>
    </cofactor>
    <text evidence="5">Binds 1 potassium ion per subunit.</text>
</comment>
<evidence type="ECO:0000259" key="9">
    <source>
        <dbReference type="PROSITE" id="PS51385"/>
    </source>
</evidence>
<feature type="compositionally biased region" description="Low complexity" evidence="7">
    <location>
        <begin position="897"/>
        <end position="907"/>
    </location>
</feature>
<evidence type="ECO:0000256" key="2">
    <source>
        <dbReference type="ARBA" id="ARBA00022679"/>
    </source>
</evidence>
<evidence type="ECO:0000313" key="10">
    <source>
        <dbReference type="EMBL" id="TIA90440.1"/>
    </source>
</evidence>
<feature type="compositionally biased region" description="Polar residues" evidence="7">
    <location>
        <begin position="862"/>
        <end position="874"/>
    </location>
</feature>
<feature type="compositionally biased region" description="Polar residues" evidence="7">
    <location>
        <begin position="948"/>
        <end position="957"/>
    </location>
</feature>
<reference evidence="10 11" key="1">
    <citation type="submission" date="2019-03" db="EMBL/GenBank/DDBJ databases">
        <title>Sequencing 23 genomes of Wallemia ichthyophaga.</title>
        <authorList>
            <person name="Gostincar C."/>
        </authorList>
    </citation>
    <scope>NUCLEOTIDE SEQUENCE [LARGE SCALE GENOMIC DNA]</scope>
    <source>
        <strain evidence="10 11">EXF-5753</strain>
    </source>
</reference>
<accession>A0A4T0FQD6</accession>
<dbReference type="SUPFAM" id="SSF82282">
    <property type="entry name" value="Homocysteine S-methyltransferase"/>
    <property type="match status" value="1"/>
</dbReference>
<feature type="region of interest" description="Disordered" evidence="7">
    <location>
        <begin position="862"/>
        <end position="1104"/>
    </location>
</feature>
<dbReference type="InterPro" id="IPR036589">
    <property type="entry name" value="HCY_dom_sf"/>
</dbReference>
<dbReference type="GO" id="GO:0046872">
    <property type="term" value="F:metal ion binding"/>
    <property type="evidence" value="ECO:0007669"/>
    <property type="project" value="UniProtKB-KW"/>
</dbReference>
<keyword evidence="5" id="KW-0496">Mitochondrion</keyword>
<evidence type="ECO:0000256" key="5">
    <source>
        <dbReference type="HAMAP-Rule" id="MF_03159"/>
    </source>
</evidence>
<dbReference type="InterPro" id="IPR003726">
    <property type="entry name" value="HCY_dom"/>
</dbReference>
<feature type="domain" description="Hcy-binding" evidence="8">
    <location>
        <begin position="68"/>
        <end position="410"/>
    </location>
</feature>
<feature type="binding site" evidence="5">
    <location>
        <position position="475"/>
    </location>
    <ligand>
        <name>K(+)</name>
        <dbReference type="ChEBI" id="CHEBI:29103"/>
    </ligand>
</feature>
<feature type="domain" description="YjeF N-terminal" evidence="9">
    <location>
        <begin position="424"/>
        <end position="623"/>
    </location>
</feature>
<dbReference type="Gene3D" id="3.20.20.330">
    <property type="entry name" value="Homocysteine-binding-like domain"/>
    <property type="match status" value="1"/>
</dbReference>